<evidence type="ECO:0000256" key="1">
    <source>
        <dbReference type="ARBA" id="ARBA00004141"/>
    </source>
</evidence>
<keyword evidence="4 7" id="KW-1133">Transmembrane helix</keyword>
<keyword evidence="9" id="KW-1185">Reference proteome</keyword>
<accession>A0AAE1EAX2</accession>
<dbReference type="GO" id="GO:1901858">
    <property type="term" value="P:regulation of mitochondrial DNA metabolic process"/>
    <property type="evidence" value="ECO:0007669"/>
    <property type="project" value="TreeGrafter"/>
</dbReference>
<feature type="transmembrane region" description="Helical" evidence="7">
    <location>
        <begin position="93"/>
        <end position="111"/>
    </location>
</feature>
<protein>
    <recommendedName>
        <fullName evidence="6">Mitochondrial inner membrane protein Mpv17</fullName>
    </recommendedName>
</protein>
<comment type="caution">
    <text evidence="8">The sequence shown here is derived from an EMBL/GenBank/DDBJ whole genome shotgun (WGS) entry which is preliminary data.</text>
</comment>
<feature type="transmembrane region" description="Helical" evidence="7">
    <location>
        <begin position="55"/>
        <end position="73"/>
    </location>
</feature>
<dbReference type="GO" id="GO:0016020">
    <property type="term" value="C:membrane"/>
    <property type="evidence" value="ECO:0007669"/>
    <property type="project" value="UniProtKB-SubCell"/>
</dbReference>
<evidence type="ECO:0000256" key="2">
    <source>
        <dbReference type="ARBA" id="ARBA00006824"/>
    </source>
</evidence>
<evidence type="ECO:0000256" key="7">
    <source>
        <dbReference type="RuleBase" id="RU363053"/>
    </source>
</evidence>
<sequence>MAAAWGRYLSLLQKFPLATMSGTTSIIMSTGDCVSQLAIEKKSLHEFDFVRTGRFAAAGLCVFGPIMRGWYLTLDKLYTGTKWAAIKMMATDQVIMAPTFLGIFISVMAVMRGENLDSIKGKLNRDYIPVLLNNYKVWPMAQLINFYFTPLQHRVLFVNIVALGWNTYLAWATEKK</sequence>
<reference evidence="8" key="1">
    <citation type="journal article" date="2023" name="G3 (Bethesda)">
        <title>A reference genome for the long-term kleptoplast-retaining sea slug Elysia crispata morphotype clarki.</title>
        <authorList>
            <person name="Eastman K.E."/>
            <person name="Pendleton A.L."/>
            <person name="Shaikh M.A."/>
            <person name="Suttiyut T."/>
            <person name="Ogas R."/>
            <person name="Tomko P."/>
            <person name="Gavelis G."/>
            <person name="Widhalm J.R."/>
            <person name="Wisecaver J.H."/>
        </authorList>
    </citation>
    <scope>NUCLEOTIDE SEQUENCE</scope>
    <source>
        <strain evidence="8">ECLA1</strain>
    </source>
</reference>
<evidence type="ECO:0000256" key="4">
    <source>
        <dbReference type="ARBA" id="ARBA00022989"/>
    </source>
</evidence>
<dbReference type="AlphaFoldDB" id="A0AAE1EAX2"/>
<gene>
    <name evidence="8" type="ORF">RRG08_002379</name>
</gene>
<name>A0AAE1EAX2_9GAST</name>
<dbReference type="Pfam" id="PF04117">
    <property type="entry name" value="Mpv17_PMP22"/>
    <property type="match status" value="1"/>
</dbReference>
<dbReference type="PANTHER" id="PTHR11266:SF17">
    <property type="entry name" value="PROTEIN MPV17"/>
    <property type="match status" value="1"/>
</dbReference>
<keyword evidence="3 7" id="KW-0812">Transmembrane</keyword>
<dbReference type="Proteomes" id="UP001283361">
    <property type="component" value="Unassembled WGS sequence"/>
</dbReference>
<organism evidence="8 9">
    <name type="scientific">Elysia crispata</name>
    <name type="common">lettuce slug</name>
    <dbReference type="NCBI Taxonomy" id="231223"/>
    <lineage>
        <taxon>Eukaryota</taxon>
        <taxon>Metazoa</taxon>
        <taxon>Spiralia</taxon>
        <taxon>Lophotrochozoa</taxon>
        <taxon>Mollusca</taxon>
        <taxon>Gastropoda</taxon>
        <taxon>Heterobranchia</taxon>
        <taxon>Euthyneura</taxon>
        <taxon>Panpulmonata</taxon>
        <taxon>Sacoglossa</taxon>
        <taxon>Placobranchoidea</taxon>
        <taxon>Plakobranchidae</taxon>
        <taxon>Elysia</taxon>
    </lineage>
</organism>
<dbReference type="InterPro" id="IPR007248">
    <property type="entry name" value="Mpv17_PMP22"/>
</dbReference>
<dbReference type="GO" id="GO:0015267">
    <property type="term" value="F:channel activity"/>
    <property type="evidence" value="ECO:0007669"/>
    <property type="project" value="TreeGrafter"/>
</dbReference>
<dbReference type="GO" id="GO:0005739">
    <property type="term" value="C:mitochondrion"/>
    <property type="evidence" value="ECO:0007669"/>
    <property type="project" value="TreeGrafter"/>
</dbReference>
<comment type="subcellular location">
    <subcellularLocation>
        <location evidence="1">Membrane</location>
        <topology evidence="1">Multi-pass membrane protein</topology>
    </subcellularLocation>
</comment>
<keyword evidence="5 7" id="KW-0472">Membrane</keyword>
<evidence type="ECO:0000256" key="5">
    <source>
        <dbReference type="ARBA" id="ARBA00023136"/>
    </source>
</evidence>
<comment type="similarity">
    <text evidence="2 7">Belongs to the peroxisomal membrane protein PXMP2/4 family.</text>
</comment>
<dbReference type="EMBL" id="JAWDGP010000507">
    <property type="protein sequence ID" value="KAK3799965.1"/>
    <property type="molecule type" value="Genomic_DNA"/>
</dbReference>
<evidence type="ECO:0000256" key="6">
    <source>
        <dbReference type="ARBA" id="ARBA00049743"/>
    </source>
</evidence>
<evidence type="ECO:0000313" key="8">
    <source>
        <dbReference type="EMBL" id="KAK3799965.1"/>
    </source>
</evidence>
<proteinExistence type="inferred from homology"/>
<evidence type="ECO:0000313" key="9">
    <source>
        <dbReference type="Proteomes" id="UP001283361"/>
    </source>
</evidence>
<dbReference type="PANTHER" id="PTHR11266">
    <property type="entry name" value="PEROXISOMAL MEMBRANE PROTEIN 2, PXMP2 MPV17"/>
    <property type="match status" value="1"/>
</dbReference>
<evidence type="ECO:0000256" key="3">
    <source>
        <dbReference type="ARBA" id="ARBA00022692"/>
    </source>
</evidence>